<feature type="signal peptide" evidence="1">
    <location>
        <begin position="1"/>
        <end position="18"/>
    </location>
</feature>
<dbReference type="Pfam" id="PF10468">
    <property type="entry name" value="Inhibitor_I68"/>
    <property type="match status" value="1"/>
</dbReference>
<dbReference type="EMBL" id="GEDV01007501">
    <property type="protein sequence ID" value="JAP81056.1"/>
    <property type="molecule type" value="Transcribed_RNA"/>
</dbReference>
<sequence>MVLFRVLCVLCLVSGIIALKAKPDCKSSGLTCKFVFFCPKSRRVSLPGCGFLRTCCKKREKGTCSSIHGTCRGISEKCAGLVHGNMTCPRGQHCCVGVVH</sequence>
<keyword evidence="1" id="KW-0732">Signal</keyword>
<organism evidence="2">
    <name type="scientific">Rhipicephalus appendiculatus</name>
    <name type="common">Brown ear tick</name>
    <dbReference type="NCBI Taxonomy" id="34631"/>
    <lineage>
        <taxon>Eukaryota</taxon>
        <taxon>Metazoa</taxon>
        <taxon>Ecdysozoa</taxon>
        <taxon>Arthropoda</taxon>
        <taxon>Chelicerata</taxon>
        <taxon>Arachnida</taxon>
        <taxon>Acari</taxon>
        <taxon>Parasitiformes</taxon>
        <taxon>Ixodida</taxon>
        <taxon>Ixodoidea</taxon>
        <taxon>Ixodidae</taxon>
        <taxon>Rhipicephalinae</taxon>
        <taxon>Rhipicephalus</taxon>
        <taxon>Rhipicephalus</taxon>
    </lineage>
</organism>
<accession>A0A131YSG7</accession>
<name>A0A131YSG7_RHIAP</name>
<reference evidence="2" key="1">
    <citation type="journal article" date="2016" name="Ticks Tick Borne Dis.">
        <title>De novo assembly and annotation of the salivary gland transcriptome of Rhipicephalus appendiculatus male and female ticks during blood feeding.</title>
        <authorList>
            <person name="de Castro M.H."/>
            <person name="de Klerk D."/>
            <person name="Pienaar R."/>
            <person name="Latif A.A."/>
            <person name="Rees D.J."/>
            <person name="Mans B.J."/>
        </authorList>
    </citation>
    <scope>NUCLEOTIDE SEQUENCE</scope>
    <source>
        <tissue evidence="2">Salivary glands</tissue>
    </source>
</reference>
<proteinExistence type="predicted"/>
<protein>
    <submittedName>
        <fullName evidence="2">Carboxypeptidase inhibitor</fullName>
    </submittedName>
</protein>
<feature type="chain" id="PRO_5007285995" evidence="1">
    <location>
        <begin position="19"/>
        <end position="100"/>
    </location>
</feature>
<dbReference type="AlphaFoldDB" id="A0A131YSG7"/>
<evidence type="ECO:0000313" key="2">
    <source>
        <dbReference type="EMBL" id="JAP81056.1"/>
    </source>
</evidence>
<dbReference type="GO" id="GO:0008191">
    <property type="term" value="F:metalloendopeptidase inhibitor activity"/>
    <property type="evidence" value="ECO:0007669"/>
    <property type="project" value="InterPro"/>
</dbReference>
<evidence type="ECO:0000256" key="1">
    <source>
        <dbReference type="SAM" id="SignalP"/>
    </source>
</evidence>
<dbReference type="InterPro" id="IPR019509">
    <property type="entry name" value="Carboxypeptidase_inhibitor_I68"/>
</dbReference>